<protein>
    <submittedName>
        <fullName evidence="1">Uncharacterized protein</fullName>
    </submittedName>
</protein>
<dbReference type="EMBL" id="LN854000">
    <property type="protein sequence ID" value="CRY97275.1"/>
    <property type="molecule type" value="Genomic_DNA"/>
</dbReference>
<reference evidence="1" key="2">
    <citation type="submission" date="2015-07" db="EMBL/GenBank/DDBJ databases">
        <title>Plasmids, circular viruses and viroids from rat gut.</title>
        <authorList>
            <person name="Jorgensen T.J."/>
            <person name="Hansen M.A."/>
            <person name="Xu Z."/>
            <person name="Tabak M.A."/>
            <person name="Sorensen S.J."/>
            <person name="Hansen L.H."/>
        </authorList>
    </citation>
    <scope>NUCLEOTIDE SEQUENCE</scope>
    <source>
        <strain evidence="1">RGFK1459</strain>
    </source>
</reference>
<accession>A0A0H5Q7B0</accession>
<reference evidence="1" key="1">
    <citation type="submission" date="2015-06" db="EMBL/GenBank/DDBJ databases">
        <authorList>
            <person name="Joergensen T."/>
        </authorList>
    </citation>
    <scope>NUCLEOTIDE SEQUENCE</scope>
    <source>
        <strain evidence="1">RGFK1459</strain>
    </source>
</reference>
<name>A0A0H5Q7B0_9ZZZZ</name>
<proteinExistence type="predicted"/>
<sequence>MNHVGDKLRISLYWDDKRSKWLLTIPSGNRSSTMQTTMVATTAPLDTVNRRLLLNAIKREMESWLD</sequence>
<organism evidence="1">
    <name type="scientific">uncultured prokaryote</name>
    <dbReference type="NCBI Taxonomy" id="198431"/>
    <lineage>
        <taxon>unclassified sequences</taxon>
        <taxon>environmental samples</taxon>
    </lineage>
</organism>
<evidence type="ECO:0000313" key="1">
    <source>
        <dbReference type="EMBL" id="CRY97275.1"/>
    </source>
</evidence>
<dbReference type="AlphaFoldDB" id="A0A0H5Q7B0"/>